<keyword evidence="3" id="KW-1185">Reference proteome</keyword>
<comment type="caution">
    <text evidence="2">The sequence shown here is derived from an EMBL/GenBank/DDBJ whole genome shotgun (WGS) entry which is preliminary data.</text>
</comment>
<dbReference type="EMBL" id="JAACFV010000080">
    <property type="protein sequence ID" value="KAF7506778.1"/>
    <property type="molecule type" value="Genomic_DNA"/>
</dbReference>
<dbReference type="OrthoDB" id="37659at2759"/>
<name>A0A8H7ACV5_9EURO</name>
<evidence type="ECO:0000256" key="1">
    <source>
        <dbReference type="SAM" id="MobiDB-lite"/>
    </source>
</evidence>
<sequence>MSSQLKLADPALSRQSTPPARTSVSADTSTTASILKRKPSRSKLPKPQPLTVPVTTVRRLKTDTKEITPNPPEEPLSTVYVAVYEAEGVPGAGFTREFMRHSSIVVQPYYNINQFFVYHVKGKPLERLTYECIVGRDPRESMRNLSFDFIALVPRSRLWDLDILFRKSKPRVFKLVKGQPSKSWNSQMFVQECLGKMVAAGLMTNQEMKSAIEKQQRAINTPWSDSA</sequence>
<dbReference type="Proteomes" id="UP000606974">
    <property type="component" value="Unassembled WGS sequence"/>
</dbReference>
<dbReference type="AlphaFoldDB" id="A0A8H7ACV5"/>
<evidence type="ECO:0000313" key="3">
    <source>
        <dbReference type="Proteomes" id="UP000606974"/>
    </source>
</evidence>
<feature type="compositionally biased region" description="Basic residues" evidence="1">
    <location>
        <begin position="35"/>
        <end position="44"/>
    </location>
</feature>
<feature type="compositionally biased region" description="Low complexity" evidence="1">
    <location>
        <begin position="20"/>
        <end position="33"/>
    </location>
</feature>
<protein>
    <submittedName>
        <fullName evidence="2">Uncharacterized protein</fullName>
    </submittedName>
</protein>
<feature type="region of interest" description="Disordered" evidence="1">
    <location>
        <begin position="1"/>
        <end position="52"/>
    </location>
</feature>
<proteinExistence type="predicted"/>
<organism evidence="2 3">
    <name type="scientific">Endocarpon pusillum</name>
    <dbReference type="NCBI Taxonomy" id="364733"/>
    <lineage>
        <taxon>Eukaryota</taxon>
        <taxon>Fungi</taxon>
        <taxon>Dikarya</taxon>
        <taxon>Ascomycota</taxon>
        <taxon>Pezizomycotina</taxon>
        <taxon>Eurotiomycetes</taxon>
        <taxon>Chaetothyriomycetidae</taxon>
        <taxon>Verrucariales</taxon>
        <taxon>Verrucariaceae</taxon>
        <taxon>Endocarpon</taxon>
    </lineage>
</organism>
<evidence type="ECO:0000313" key="2">
    <source>
        <dbReference type="EMBL" id="KAF7506778.1"/>
    </source>
</evidence>
<reference evidence="2" key="1">
    <citation type="submission" date="2020-02" db="EMBL/GenBank/DDBJ databases">
        <authorList>
            <person name="Palmer J.M."/>
        </authorList>
    </citation>
    <scope>NUCLEOTIDE SEQUENCE</scope>
    <source>
        <strain evidence="2">EPUS1.4</strain>
        <tissue evidence="2">Thallus</tissue>
    </source>
</reference>
<gene>
    <name evidence="2" type="ORF">GJ744_011390</name>
</gene>
<accession>A0A8H7ACV5</accession>